<proteinExistence type="predicted"/>
<reference evidence="2 3" key="1">
    <citation type="journal article" date="2023" name="Plants (Basel)">
        <title>Bridging the Gap: Combining Genomics and Transcriptomics Approaches to Understand Stylosanthes scabra, an Orphan Legume from the Brazilian Caatinga.</title>
        <authorList>
            <person name="Ferreira-Neto J.R.C."/>
            <person name="da Silva M.D."/>
            <person name="Binneck E."/>
            <person name="de Melo N.F."/>
            <person name="da Silva R.H."/>
            <person name="de Melo A.L.T.M."/>
            <person name="Pandolfi V."/>
            <person name="Bustamante F.O."/>
            <person name="Brasileiro-Vidal A.C."/>
            <person name="Benko-Iseppon A.M."/>
        </authorList>
    </citation>
    <scope>NUCLEOTIDE SEQUENCE [LARGE SCALE GENOMIC DNA]</scope>
    <source>
        <tissue evidence="2">Leaves</tissue>
    </source>
</reference>
<feature type="transmembrane region" description="Helical" evidence="1">
    <location>
        <begin position="315"/>
        <end position="338"/>
    </location>
</feature>
<evidence type="ECO:0000313" key="3">
    <source>
        <dbReference type="Proteomes" id="UP001341840"/>
    </source>
</evidence>
<keyword evidence="1" id="KW-1133">Transmembrane helix</keyword>
<comment type="caution">
    <text evidence="2">The sequence shown here is derived from an EMBL/GenBank/DDBJ whole genome shotgun (WGS) entry which is preliminary data.</text>
</comment>
<evidence type="ECO:0008006" key="4">
    <source>
        <dbReference type="Google" id="ProtNLM"/>
    </source>
</evidence>
<organism evidence="2 3">
    <name type="scientific">Stylosanthes scabra</name>
    <dbReference type="NCBI Taxonomy" id="79078"/>
    <lineage>
        <taxon>Eukaryota</taxon>
        <taxon>Viridiplantae</taxon>
        <taxon>Streptophyta</taxon>
        <taxon>Embryophyta</taxon>
        <taxon>Tracheophyta</taxon>
        <taxon>Spermatophyta</taxon>
        <taxon>Magnoliopsida</taxon>
        <taxon>eudicotyledons</taxon>
        <taxon>Gunneridae</taxon>
        <taxon>Pentapetalae</taxon>
        <taxon>rosids</taxon>
        <taxon>fabids</taxon>
        <taxon>Fabales</taxon>
        <taxon>Fabaceae</taxon>
        <taxon>Papilionoideae</taxon>
        <taxon>50 kb inversion clade</taxon>
        <taxon>dalbergioids sensu lato</taxon>
        <taxon>Dalbergieae</taxon>
        <taxon>Pterocarpus clade</taxon>
        <taxon>Stylosanthes</taxon>
    </lineage>
</organism>
<protein>
    <recommendedName>
        <fullName evidence="4">DUF4283 domain-containing protein</fullName>
    </recommendedName>
</protein>
<evidence type="ECO:0000256" key="1">
    <source>
        <dbReference type="SAM" id="Phobius"/>
    </source>
</evidence>
<keyword evidence="3" id="KW-1185">Reference proteome</keyword>
<keyword evidence="1" id="KW-0472">Membrane</keyword>
<keyword evidence="1" id="KW-0812">Transmembrane</keyword>
<feature type="transmembrane region" description="Helical" evidence="1">
    <location>
        <begin position="286"/>
        <end position="303"/>
    </location>
</feature>
<name>A0ABU6Q7C6_9FABA</name>
<accession>A0ABU6Q7C6</accession>
<gene>
    <name evidence="2" type="ORF">PIB30_013208</name>
</gene>
<dbReference type="EMBL" id="JASCZI010000034">
    <property type="protein sequence ID" value="MED6107359.1"/>
    <property type="molecule type" value="Genomic_DNA"/>
</dbReference>
<evidence type="ECO:0000313" key="2">
    <source>
        <dbReference type="EMBL" id="MED6107359.1"/>
    </source>
</evidence>
<dbReference type="Proteomes" id="UP001341840">
    <property type="component" value="Unassembled WGS sequence"/>
</dbReference>
<sequence length="393" mass="44151">MSWCSHLRQEGYSLVGQVLKEQGGSWASDGKVLDTAVLIVNRATKQFQSMTLAREDPVLLSIFDEIKDNWEFVWSHSQRAWVEFTGFPIHLWSKEAFQKICKVWGKFVIEDKVTSKKLLFTTPRVLVNSYTWEPIQQWIALRVEDRSFEIYARECGRDVYSILSHPVVTISKDLVVRTTEIESGDMEATQTRVAPACLGRTETELSAVPETNLCSVLEGLENKGGPPPEELMMINDSNNEASVGNEVIQPINVLFFVSALIFFLVNPFTVNNIDASLGHLCQMSQLRLRPFLCFPYFLVFPLKSAESFIVADWRIVGWEVLLAVMWGLVSGVLAILRLTGGIAVSSKKFCAAATMLSFSSCGHLSEHAEESVHEPIRDDVQVADAYLIVEPPR</sequence>
<feature type="transmembrane region" description="Helical" evidence="1">
    <location>
        <begin position="247"/>
        <end position="265"/>
    </location>
</feature>